<accession>A0A6C0HMA3</accession>
<feature type="region of interest" description="Disordered" evidence="1">
    <location>
        <begin position="1"/>
        <end position="57"/>
    </location>
</feature>
<dbReference type="EMBL" id="MN739983">
    <property type="protein sequence ID" value="QHT81500.1"/>
    <property type="molecule type" value="Genomic_DNA"/>
</dbReference>
<evidence type="ECO:0000256" key="1">
    <source>
        <dbReference type="SAM" id="MobiDB-lite"/>
    </source>
</evidence>
<protein>
    <submittedName>
        <fullName evidence="2">Uncharacterized protein</fullName>
    </submittedName>
</protein>
<feature type="compositionally biased region" description="Low complexity" evidence="1">
    <location>
        <begin position="1"/>
        <end position="33"/>
    </location>
</feature>
<proteinExistence type="predicted"/>
<dbReference type="AlphaFoldDB" id="A0A6C0HMA3"/>
<sequence length="57" mass="6056">MNTHISSTSTDNTELTSSNNSNNGNSSDISSAPLPDPPATLDPPAKVQVQAQHKFKY</sequence>
<organism evidence="2">
    <name type="scientific">viral metagenome</name>
    <dbReference type="NCBI Taxonomy" id="1070528"/>
    <lineage>
        <taxon>unclassified sequences</taxon>
        <taxon>metagenomes</taxon>
        <taxon>organismal metagenomes</taxon>
    </lineage>
</organism>
<reference evidence="2" key="1">
    <citation type="journal article" date="2020" name="Nature">
        <title>Giant virus diversity and host interactions through global metagenomics.</title>
        <authorList>
            <person name="Schulz F."/>
            <person name="Roux S."/>
            <person name="Paez-Espino D."/>
            <person name="Jungbluth S."/>
            <person name="Walsh D.A."/>
            <person name="Denef V.J."/>
            <person name="McMahon K.D."/>
            <person name="Konstantinidis K.T."/>
            <person name="Eloe-Fadrosh E.A."/>
            <person name="Kyrpides N.C."/>
            <person name="Woyke T."/>
        </authorList>
    </citation>
    <scope>NUCLEOTIDE SEQUENCE</scope>
    <source>
        <strain evidence="2">GVMAG-M-3300023184-13</strain>
    </source>
</reference>
<evidence type="ECO:0000313" key="2">
    <source>
        <dbReference type="EMBL" id="QHT81500.1"/>
    </source>
</evidence>
<name>A0A6C0HMA3_9ZZZZ</name>